<feature type="domain" description="Protein kinase" evidence="1">
    <location>
        <begin position="1"/>
        <end position="224"/>
    </location>
</feature>
<sequence>MLSKLKHNNVVSIVGFNDEFGKIIIYKHETIGSLDTFLRDPNLTWMRRLQICVGVAHGLGYIYYDKGRDFSVIHCDIRSSKILLDANWEAKLSGFELSMKQASRGRNDLCFTDVCGTLGYRDPVYDKSGSVTHKSDMYSFGIVLFEVLCGKKAVDEEDNRLLAPIAKSHYEGGGLDVMIDPGLHKQMDPRSFQIFSEVAYYCLKEERSQRPNINQVVMNLEKALEYQWKHVNRLILKASFEGTTSKNLKGKDIKHLEIPLTDIENATKNFAKTYVIGSGGYGEKRNPSVQPQKSSSRNLKKHYLFKREI</sequence>
<name>A0AAU9MSD8_9ASTR</name>
<dbReference type="GO" id="GO:0009506">
    <property type="term" value="C:plasmodesma"/>
    <property type="evidence" value="ECO:0007669"/>
    <property type="project" value="TreeGrafter"/>
</dbReference>
<dbReference type="EMBL" id="CAKMRJ010002813">
    <property type="protein sequence ID" value="CAH1429477.1"/>
    <property type="molecule type" value="Genomic_DNA"/>
</dbReference>
<keyword evidence="3" id="KW-1185">Reference proteome</keyword>
<evidence type="ECO:0000313" key="3">
    <source>
        <dbReference type="Proteomes" id="UP001157418"/>
    </source>
</evidence>
<dbReference type="InterPro" id="IPR045272">
    <property type="entry name" value="ANXUR1/2-like"/>
</dbReference>
<gene>
    <name evidence="2" type="ORF">LVIROSA_LOCUS16335</name>
</gene>
<dbReference type="Pfam" id="PF00069">
    <property type="entry name" value="Pkinase"/>
    <property type="match status" value="1"/>
</dbReference>
<comment type="caution">
    <text evidence="2">The sequence shown here is derived from an EMBL/GenBank/DDBJ whole genome shotgun (WGS) entry which is preliminary data.</text>
</comment>
<protein>
    <recommendedName>
        <fullName evidence="1">Protein kinase domain-containing protein</fullName>
    </recommendedName>
</protein>
<dbReference type="PANTHER" id="PTHR27003">
    <property type="entry name" value="OS07G0166700 PROTEIN"/>
    <property type="match status" value="1"/>
</dbReference>
<dbReference type="GO" id="GO:0005886">
    <property type="term" value="C:plasma membrane"/>
    <property type="evidence" value="ECO:0007669"/>
    <property type="project" value="TreeGrafter"/>
</dbReference>
<evidence type="ECO:0000313" key="2">
    <source>
        <dbReference type="EMBL" id="CAH1429477.1"/>
    </source>
</evidence>
<dbReference type="PROSITE" id="PS50011">
    <property type="entry name" value="PROTEIN_KINASE_DOM"/>
    <property type="match status" value="1"/>
</dbReference>
<evidence type="ECO:0000259" key="1">
    <source>
        <dbReference type="PROSITE" id="PS50011"/>
    </source>
</evidence>
<proteinExistence type="predicted"/>
<dbReference type="InterPro" id="IPR000719">
    <property type="entry name" value="Prot_kinase_dom"/>
</dbReference>
<reference evidence="2 3" key="1">
    <citation type="submission" date="2022-01" db="EMBL/GenBank/DDBJ databases">
        <authorList>
            <person name="Xiong W."/>
            <person name="Schranz E."/>
        </authorList>
    </citation>
    <scope>NUCLEOTIDE SEQUENCE [LARGE SCALE GENOMIC DNA]</scope>
</reference>
<dbReference type="AlphaFoldDB" id="A0AAU9MSD8"/>
<dbReference type="SUPFAM" id="SSF56112">
    <property type="entry name" value="Protein kinase-like (PK-like)"/>
    <property type="match status" value="1"/>
</dbReference>
<accession>A0AAU9MSD8</accession>
<dbReference type="GO" id="GO:0004714">
    <property type="term" value="F:transmembrane receptor protein tyrosine kinase activity"/>
    <property type="evidence" value="ECO:0007669"/>
    <property type="project" value="InterPro"/>
</dbReference>
<dbReference type="GO" id="GO:0005524">
    <property type="term" value="F:ATP binding"/>
    <property type="evidence" value="ECO:0007669"/>
    <property type="project" value="InterPro"/>
</dbReference>
<dbReference type="Gene3D" id="1.10.510.10">
    <property type="entry name" value="Transferase(Phosphotransferase) domain 1"/>
    <property type="match status" value="1"/>
</dbReference>
<dbReference type="PANTHER" id="PTHR27003:SF383">
    <property type="entry name" value="TYROSINE-PROTEIN KINASE, NON-RECEPTOR JAK_TYK2-RELATED"/>
    <property type="match status" value="1"/>
</dbReference>
<dbReference type="InterPro" id="IPR011009">
    <property type="entry name" value="Kinase-like_dom_sf"/>
</dbReference>
<dbReference type="Proteomes" id="UP001157418">
    <property type="component" value="Unassembled WGS sequence"/>
</dbReference>
<organism evidence="2 3">
    <name type="scientific">Lactuca virosa</name>
    <dbReference type="NCBI Taxonomy" id="75947"/>
    <lineage>
        <taxon>Eukaryota</taxon>
        <taxon>Viridiplantae</taxon>
        <taxon>Streptophyta</taxon>
        <taxon>Embryophyta</taxon>
        <taxon>Tracheophyta</taxon>
        <taxon>Spermatophyta</taxon>
        <taxon>Magnoliopsida</taxon>
        <taxon>eudicotyledons</taxon>
        <taxon>Gunneridae</taxon>
        <taxon>Pentapetalae</taxon>
        <taxon>asterids</taxon>
        <taxon>campanulids</taxon>
        <taxon>Asterales</taxon>
        <taxon>Asteraceae</taxon>
        <taxon>Cichorioideae</taxon>
        <taxon>Cichorieae</taxon>
        <taxon>Lactucinae</taxon>
        <taxon>Lactuca</taxon>
    </lineage>
</organism>